<dbReference type="OrthoDB" id="9767470at2"/>
<feature type="transmembrane region" description="Helical" evidence="1">
    <location>
        <begin position="363"/>
        <end position="385"/>
    </location>
</feature>
<name>A0A8G2BNI9_9PROT</name>
<protein>
    <submittedName>
        <fullName evidence="2">Uncharacterized membrane-anchored protein</fullName>
    </submittedName>
</protein>
<evidence type="ECO:0000313" key="2">
    <source>
        <dbReference type="EMBL" id="SDG43809.1"/>
    </source>
</evidence>
<evidence type="ECO:0000256" key="1">
    <source>
        <dbReference type="SAM" id="Phobius"/>
    </source>
</evidence>
<dbReference type="RefSeq" id="WP_093153853.1">
    <property type="nucleotide sequence ID" value="NZ_FNBW01000017.1"/>
</dbReference>
<organism evidence="2 3">
    <name type="scientific">Thalassobaculum litoreum DSM 18839</name>
    <dbReference type="NCBI Taxonomy" id="1123362"/>
    <lineage>
        <taxon>Bacteria</taxon>
        <taxon>Pseudomonadati</taxon>
        <taxon>Pseudomonadota</taxon>
        <taxon>Alphaproteobacteria</taxon>
        <taxon>Rhodospirillales</taxon>
        <taxon>Thalassobaculaceae</taxon>
        <taxon>Thalassobaculum</taxon>
    </lineage>
</organism>
<dbReference type="Proteomes" id="UP000198615">
    <property type="component" value="Unassembled WGS sequence"/>
</dbReference>
<proteinExistence type="predicted"/>
<keyword evidence="1" id="KW-0812">Transmembrane</keyword>
<keyword evidence="1" id="KW-0472">Membrane</keyword>
<accession>A0A8G2BNI9</accession>
<dbReference type="AlphaFoldDB" id="A0A8G2BNI9"/>
<keyword evidence="3" id="KW-1185">Reference proteome</keyword>
<reference evidence="2 3" key="1">
    <citation type="submission" date="2016-10" db="EMBL/GenBank/DDBJ databases">
        <authorList>
            <person name="Varghese N."/>
            <person name="Submissions S."/>
        </authorList>
    </citation>
    <scope>NUCLEOTIDE SEQUENCE [LARGE SCALE GENOMIC DNA]</scope>
    <source>
        <strain evidence="2 3">DSM 18839</strain>
    </source>
</reference>
<keyword evidence="1" id="KW-1133">Transmembrane helix</keyword>
<dbReference type="Pfam" id="PF11902">
    <property type="entry name" value="DUF3422"/>
    <property type="match status" value="1"/>
</dbReference>
<comment type="caution">
    <text evidence="2">The sequence shown here is derived from an EMBL/GenBank/DDBJ whole genome shotgun (WGS) entry which is preliminary data.</text>
</comment>
<evidence type="ECO:0000313" key="3">
    <source>
        <dbReference type="Proteomes" id="UP000198615"/>
    </source>
</evidence>
<gene>
    <name evidence="2" type="ORF">SAMN05660686_04414</name>
</gene>
<dbReference type="EMBL" id="FNBW01000017">
    <property type="protein sequence ID" value="SDG43809.1"/>
    <property type="molecule type" value="Genomic_DNA"/>
</dbReference>
<sequence length="428" mass="47069">MSAPSDHPLRFPLAAELHARPFAELEAPERISHIALLTGTGSREVERARLADLCARLGGTPPGEEATHHIMDFGTFRLKWERHTEFTTYTFLRHGPFDAPFAEPASALAPPDWLASLPGERVVAIHLALLPETSDRAEEDLAKHLSLSSLCRATVLGGAAEISTDHRIAPDGFVRMLVFDRTLLPRQAGRLVQRLVEIQTYRDMALLALPKAREAAPTIARIDASLAELTGTMTSVGQIDDEQRMLERLITLSAEIEENIAATSYRFAAARAYEGLVVDRVVEIAEVPLGDHPTPSAYVDRRFTPAMRTCESTASRQSSLSERATRAANLLRTRVDITLEAQNRDLLASMDRRARLQLRLQQTVEGLSVAAITYYVVGVAGYLLYAMKSIGAEINVPAVQGFAVPVIAILVWSGARRARKRIAREKDG</sequence>
<feature type="transmembrane region" description="Helical" evidence="1">
    <location>
        <begin position="397"/>
        <end position="415"/>
    </location>
</feature>
<dbReference type="InterPro" id="IPR021830">
    <property type="entry name" value="DUF3422"/>
</dbReference>